<dbReference type="SUPFAM" id="SSF53686">
    <property type="entry name" value="Tryptophan synthase beta subunit-like PLP-dependent enzymes"/>
    <property type="match status" value="1"/>
</dbReference>
<evidence type="ECO:0000256" key="3">
    <source>
        <dbReference type="ARBA" id="ARBA00005517"/>
    </source>
</evidence>
<keyword evidence="7" id="KW-0663">Pyridoxal phosphate</keyword>
<evidence type="ECO:0000256" key="2">
    <source>
        <dbReference type="ARBA" id="ARBA00004979"/>
    </source>
</evidence>
<keyword evidence="6" id="KW-0791">Threonine biosynthesis</keyword>
<evidence type="ECO:0000256" key="5">
    <source>
        <dbReference type="ARBA" id="ARBA00022605"/>
    </source>
</evidence>
<feature type="domain" description="Tryptophan synthase beta chain-like PALP" evidence="9">
    <location>
        <begin position="94"/>
        <end position="362"/>
    </location>
</feature>
<dbReference type="InterPro" id="IPR036052">
    <property type="entry name" value="TrpB-like_PALP_sf"/>
</dbReference>
<comment type="cofactor">
    <cofactor evidence="1">
        <name>pyridoxal 5'-phosphate</name>
        <dbReference type="ChEBI" id="CHEBI:597326"/>
    </cofactor>
</comment>
<evidence type="ECO:0000313" key="11">
    <source>
        <dbReference type="EMBL" id="SVA39478.1"/>
    </source>
</evidence>
<accession>A0A381VI72</accession>
<organism evidence="11">
    <name type="scientific">marine metagenome</name>
    <dbReference type="NCBI Taxonomy" id="408172"/>
    <lineage>
        <taxon>unclassified sequences</taxon>
        <taxon>metagenomes</taxon>
        <taxon>ecological metagenomes</taxon>
    </lineage>
</organism>
<protein>
    <recommendedName>
        <fullName evidence="4">threonine synthase</fullName>
        <ecNumber evidence="4">4.2.3.1</ecNumber>
    </recommendedName>
</protein>
<dbReference type="GO" id="GO:0009088">
    <property type="term" value="P:threonine biosynthetic process"/>
    <property type="evidence" value="ECO:0007669"/>
    <property type="project" value="UniProtKB-UniPathway"/>
</dbReference>
<evidence type="ECO:0000256" key="7">
    <source>
        <dbReference type="ARBA" id="ARBA00022898"/>
    </source>
</evidence>
<dbReference type="EC" id="4.2.3.1" evidence="4"/>
<dbReference type="InterPro" id="IPR051166">
    <property type="entry name" value="Threonine_Synthase"/>
</dbReference>
<dbReference type="EMBL" id="UINC01008782">
    <property type="protein sequence ID" value="SVA39478.1"/>
    <property type="molecule type" value="Genomic_DNA"/>
</dbReference>
<feature type="domain" description="Threonine synthase N-terminal" evidence="10">
    <location>
        <begin position="2"/>
        <end position="78"/>
    </location>
</feature>
<dbReference type="InterPro" id="IPR001926">
    <property type="entry name" value="TrpB-like_PALP"/>
</dbReference>
<evidence type="ECO:0000256" key="8">
    <source>
        <dbReference type="ARBA" id="ARBA00023239"/>
    </source>
</evidence>
<evidence type="ECO:0000256" key="4">
    <source>
        <dbReference type="ARBA" id="ARBA00013028"/>
    </source>
</evidence>
<dbReference type="Pfam" id="PF00291">
    <property type="entry name" value="PALP"/>
    <property type="match status" value="1"/>
</dbReference>
<keyword evidence="8" id="KW-0456">Lyase</keyword>
<dbReference type="InterPro" id="IPR000634">
    <property type="entry name" value="Ser/Thr_deHydtase_PyrdxlP-BS"/>
</dbReference>
<reference evidence="11" key="1">
    <citation type="submission" date="2018-05" db="EMBL/GenBank/DDBJ databases">
        <authorList>
            <person name="Lanie J.A."/>
            <person name="Ng W.-L."/>
            <person name="Kazmierczak K.M."/>
            <person name="Andrzejewski T.M."/>
            <person name="Davidsen T.M."/>
            <person name="Wayne K.J."/>
            <person name="Tettelin H."/>
            <person name="Glass J.I."/>
            <person name="Rusch D."/>
            <person name="Podicherti R."/>
            <person name="Tsui H.-C.T."/>
            <person name="Winkler M.E."/>
        </authorList>
    </citation>
    <scope>NUCLEOTIDE SEQUENCE</scope>
</reference>
<sequence length="427" mass="47542">MQYFSTKKKCAAVSFKEALFKGLAPDGGLYLPESIPEFDLEFFKSGLSYPELACEMIDPYVSGDISTADLEQITKSAFTFDIPLIFLNDKLGVLELFHGPTLAFKDFAARFMARCMEHLLYDEITVLVATSGDTGSAVANGFFGVKGIRVVILYPSKRVSPIQEKQLTTLGNNISALEVEGSFDDCQRMVKEAFLDDNLREKRSLSSANSINIARLIPQSVYYAWAWKHVSYGDSVVFSVPSGNFGNINAGILAKRMGLPVKKFIVATNANDVFPKYLQSGKIKPQPLKHTLSNAMDVGEPSNLDRILKLYNHDINALHEDLTSWSFSDNETRSSIHNTKDSFNYIIDPHTAVGLLGLKTYRRENGTDCTGIVLATAHPGKFAEVIEPIISEKVSIPKRLQESMSKEKHATMLPNQYSYLKEYLLET</sequence>
<evidence type="ECO:0000259" key="10">
    <source>
        <dbReference type="Pfam" id="PF14821"/>
    </source>
</evidence>
<comment type="similarity">
    <text evidence="3">Belongs to the threonine synthase family.</text>
</comment>
<dbReference type="InterPro" id="IPR037158">
    <property type="entry name" value="Thr_synth_N_sf"/>
</dbReference>
<dbReference type="PANTHER" id="PTHR42690:SF1">
    <property type="entry name" value="THREONINE SYNTHASE-LIKE 2"/>
    <property type="match status" value="1"/>
</dbReference>
<dbReference type="InterPro" id="IPR004450">
    <property type="entry name" value="Thr_synthase-like"/>
</dbReference>
<name>A0A381VI72_9ZZZZ</name>
<evidence type="ECO:0000256" key="1">
    <source>
        <dbReference type="ARBA" id="ARBA00001933"/>
    </source>
</evidence>
<dbReference type="NCBIfam" id="TIGR00260">
    <property type="entry name" value="thrC"/>
    <property type="match status" value="1"/>
</dbReference>
<dbReference type="AlphaFoldDB" id="A0A381VI72"/>
<evidence type="ECO:0000256" key="6">
    <source>
        <dbReference type="ARBA" id="ARBA00022697"/>
    </source>
</evidence>
<comment type="pathway">
    <text evidence="2">Amino-acid biosynthesis; L-threonine biosynthesis; L-threonine from L-aspartate: step 5/5.</text>
</comment>
<dbReference type="UniPathway" id="UPA00050">
    <property type="reaction ID" value="UER00065"/>
</dbReference>
<proteinExistence type="inferred from homology"/>
<dbReference type="GO" id="GO:0004795">
    <property type="term" value="F:threonine synthase activity"/>
    <property type="evidence" value="ECO:0007669"/>
    <property type="project" value="UniProtKB-EC"/>
</dbReference>
<dbReference type="GO" id="GO:0030170">
    <property type="term" value="F:pyridoxal phosphate binding"/>
    <property type="evidence" value="ECO:0007669"/>
    <property type="project" value="InterPro"/>
</dbReference>
<dbReference type="Gene3D" id="3.90.1380.10">
    <property type="entry name" value="Threonine synthase, N-terminal domain"/>
    <property type="match status" value="1"/>
</dbReference>
<dbReference type="InterPro" id="IPR029144">
    <property type="entry name" value="Thr_synth_N"/>
</dbReference>
<dbReference type="Gene3D" id="3.40.50.1100">
    <property type="match status" value="2"/>
</dbReference>
<dbReference type="FunFam" id="3.40.50.1100:FF:000022">
    <property type="entry name" value="Threonine synthase"/>
    <property type="match status" value="1"/>
</dbReference>
<keyword evidence="5" id="KW-0028">Amino-acid biosynthesis</keyword>
<gene>
    <name evidence="11" type="ORF">METZ01_LOCUS92332</name>
</gene>
<dbReference type="PANTHER" id="PTHR42690">
    <property type="entry name" value="THREONINE SYNTHASE FAMILY MEMBER"/>
    <property type="match status" value="1"/>
</dbReference>
<dbReference type="Pfam" id="PF14821">
    <property type="entry name" value="Thr_synth_N"/>
    <property type="match status" value="1"/>
</dbReference>
<dbReference type="PROSITE" id="PS00165">
    <property type="entry name" value="DEHYDRATASE_SER_THR"/>
    <property type="match status" value="1"/>
</dbReference>
<evidence type="ECO:0000259" key="9">
    <source>
        <dbReference type="Pfam" id="PF00291"/>
    </source>
</evidence>